<evidence type="ECO:0000256" key="2">
    <source>
        <dbReference type="ARBA" id="ARBA00022679"/>
    </source>
</evidence>
<evidence type="ECO:0000256" key="3">
    <source>
        <dbReference type="ARBA" id="ARBA00022960"/>
    </source>
</evidence>
<dbReference type="GO" id="GO:0008360">
    <property type="term" value="P:regulation of cell shape"/>
    <property type="evidence" value="ECO:0007669"/>
    <property type="project" value="UniProtKB-KW"/>
</dbReference>
<dbReference type="Pfam" id="PF02388">
    <property type="entry name" value="FemAB"/>
    <property type="match status" value="1"/>
</dbReference>
<evidence type="ECO:0000256" key="6">
    <source>
        <dbReference type="ARBA" id="ARBA00023316"/>
    </source>
</evidence>
<comment type="similarity">
    <text evidence="1">Belongs to the FemABX family.</text>
</comment>
<keyword evidence="5" id="KW-0012">Acyltransferase</keyword>
<dbReference type="PROSITE" id="PS51191">
    <property type="entry name" value="FEMABX"/>
    <property type="match status" value="1"/>
</dbReference>
<keyword evidence="4" id="KW-0573">Peptidoglycan synthesis</keyword>
<evidence type="ECO:0000256" key="1">
    <source>
        <dbReference type="ARBA" id="ARBA00009943"/>
    </source>
</evidence>
<name>A0A6J7T3B5_9ZZZZ</name>
<gene>
    <name evidence="7" type="ORF">UFOPK3037_00661</name>
    <name evidence="8" type="ORF">UFOPK4301_00632</name>
</gene>
<accession>A0A6J7T3B5</accession>
<dbReference type="EMBL" id="CAFAAO010000007">
    <property type="protein sequence ID" value="CAB4801442.1"/>
    <property type="molecule type" value="Genomic_DNA"/>
</dbReference>
<keyword evidence="6" id="KW-0961">Cell wall biogenesis/degradation</keyword>
<evidence type="ECO:0000313" key="7">
    <source>
        <dbReference type="EMBL" id="CAB4801442.1"/>
    </source>
</evidence>
<dbReference type="GO" id="GO:0009252">
    <property type="term" value="P:peptidoglycan biosynthetic process"/>
    <property type="evidence" value="ECO:0007669"/>
    <property type="project" value="UniProtKB-KW"/>
</dbReference>
<evidence type="ECO:0000256" key="4">
    <source>
        <dbReference type="ARBA" id="ARBA00022984"/>
    </source>
</evidence>
<dbReference type="AlphaFoldDB" id="A0A6J7T3B5"/>
<evidence type="ECO:0000256" key="5">
    <source>
        <dbReference type="ARBA" id="ARBA00023315"/>
    </source>
</evidence>
<dbReference type="InterPro" id="IPR050644">
    <property type="entry name" value="PG_Glycine_Bridge_Synth"/>
</dbReference>
<dbReference type="InterPro" id="IPR003447">
    <property type="entry name" value="FEMABX"/>
</dbReference>
<organism evidence="8">
    <name type="scientific">freshwater metagenome</name>
    <dbReference type="NCBI Taxonomy" id="449393"/>
    <lineage>
        <taxon>unclassified sequences</taxon>
        <taxon>metagenomes</taxon>
        <taxon>ecological metagenomes</taxon>
    </lineage>
</organism>
<sequence>MQVRQISSEKHLAYIAGRPSVSFLQTPAWGKTKAGWTSQSLGWFDGDQLVGAGLILLRKVPRIEKYLAYLPEGPDLAWQSPAEVERALQALVQFANERGVFQIKMGPHTWVKRWHADTLKEVIANESAKFIGEVNPDEVNDSGTKLIDQLKALGWKQRKAEASGFGDYQPRYVFQISLAGKSEEQIFEGFNQQWRRNIRKAEKELVSIRQGTITDLDIFHTCYVETAVRDHFTPRSLNYFQTMWSAMREEALERIALFIASHPDHNGAIAATTMTRVGNHAWYSYGASTTAARDLRPSNAVQWEMIKTALHAGANIYDMRGISDTLDPTNSLFGLIQFKLGTGGYAQEYVGEWDYVLSPFWARAFDLYMSRRR</sequence>
<dbReference type="PANTHER" id="PTHR36174">
    <property type="entry name" value="LIPID II:GLYCINE GLYCYLTRANSFERASE"/>
    <property type="match status" value="1"/>
</dbReference>
<proteinExistence type="inferred from homology"/>
<dbReference type="GO" id="GO:0016755">
    <property type="term" value="F:aminoacyltransferase activity"/>
    <property type="evidence" value="ECO:0007669"/>
    <property type="project" value="InterPro"/>
</dbReference>
<dbReference type="SUPFAM" id="SSF55729">
    <property type="entry name" value="Acyl-CoA N-acyltransferases (Nat)"/>
    <property type="match status" value="2"/>
</dbReference>
<protein>
    <submittedName>
        <fullName evidence="8">Unannotated protein</fullName>
    </submittedName>
</protein>
<dbReference type="EMBL" id="CAFBQG010000061">
    <property type="protein sequence ID" value="CAB5048234.1"/>
    <property type="molecule type" value="Genomic_DNA"/>
</dbReference>
<keyword evidence="3" id="KW-0133">Cell shape</keyword>
<dbReference type="Gene3D" id="3.40.630.30">
    <property type="match status" value="2"/>
</dbReference>
<dbReference type="PANTHER" id="PTHR36174:SF1">
    <property type="entry name" value="LIPID II:GLYCINE GLYCYLTRANSFERASE"/>
    <property type="match status" value="1"/>
</dbReference>
<dbReference type="InterPro" id="IPR016181">
    <property type="entry name" value="Acyl_CoA_acyltransferase"/>
</dbReference>
<dbReference type="GO" id="GO:0071555">
    <property type="term" value="P:cell wall organization"/>
    <property type="evidence" value="ECO:0007669"/>
    <property type="project" value="UniProtKB-KW"/>
</dbReference>
<keyword evidence="2" id="KW-0808">Transferase</keyword>
<reference evidence="8" key="1">
    <citation type="submission" date="2020-05" db="EMBL/GenBank/DDBJ databases">
        <authorList>
            <person name="Chiriac C."/>
            <person name="Salcher M."/>
            <person name="Ghai R."/>
            <person name="Kavagutti S V."/>
        </authorList>
    </citation>
    <scope>NUCLEOTIDE SEQUENCE</scope>
</reference>
<evidence type="ECO:0000313" key="8">
    <source>
        <dbReference type="EMBL" id="CAB5048234.1"/>
    </source>
</evidence>